<evidence type="ECO:0000313" key="2">
    <source>
        <dbReference type="EMBL" id="MBV7378255.1"/>
    </source>
</evidence>
<feature type="compositionally biased region" description="Acidic residues" evidence="1">
    <location>
        <begin position="634"/>
        <end position="646"/>
    </location>
</feature>
<reference evidence="2 3" key="1">
    <citation type="submission" date="2021-05" db="EMBL/GenBank/DDBJ databases">
        <title>Culturable bacteria isolated from Daya Bay.</title>
        <authorList>
            <person name="Zheng W."/>
            <person name="Yu S."/>
            <person name="Huang Y."/>
        </authorList>
    </citation>
    <scope>NUCLEOTIDE SEQUENCE [LARGE SCALE GENOMIC DNA]</scope>
    <source>
        <strain evidence="2 3">DP4N28-5</strain>
    </source>
</reference>
<dbReference type="Proteomes" id="UP000756530">
    <property type="component" value="Unassembled WGS sequence"/>
</dbReference>
<feature type="compositionally biased region" description="Acidic residues" evidence="1">
    <location>
        <begin position="316"/>
        <end position="382"/>
    </location>
</feature>
<feature type="compositionally biased region" description="Basic and acidic residues" evidence="1">
    <location>
        <begin position="100"/>
        <end position="219"/>
    </location>
</feature>
<organism evidence="2 3">
    <name type="scientific">Maritimibacter dapengensis</name>
    <dbReference type="NCBI Taxonomy" id="2836868"/>
    <lineage>
        <taxon>Bacteria</taxon>
        <taxon>Pseudomonadati</taxon>
        <taxon>Pseudomonadota</taxon>
        <taxon>Alphaproteobacteria</taxon>
        <taxon>Rhodobacterales</taxon>
        <taxon>Roseobacteraceae</taxon>
        <taxon>Maritimibacter</taxon>
    </lineage>
</organism>
<proteinExistence type="predicted"/>
<feature type="region of interest" description="Disordered" evidence="1">
    <location>
        <begin position="602"/>
        <end position="647"/>
    </location>
</feature>
<gene>
    <name evidence="2" type="ORF">KJP28_04915</name>
</gene>
<evidence type="ECO:0008006" key="4">
    <source>
        <dbReference type="Google" id="ProtNLM"/>
    </source>
</evidence>
<feature type="region of interest" description="Disordered" evidence="1">
    <location>
        <begin position="80"/>
        <end position="483"/>
    </location>
</feature>
<feature type="compositionally biased region" description="Acidic residues" evidence="1">
    <location>
        <begin position="246"/>
        <end position="257"/>
    </location>
</feature>
<evidence type="ECO:0000256" key="1">
    <source>
        <dbReference type="SAM" id="MobiDB-lite"/>
    </source>
</evidence>
<accession>A0ABS6SZU9</accession>
<evidence type="ECO:0000313" key="3">
    <source>
        <dbReference type="Proteomes" id="UP000756530"/>
    </source>
</evidence>
<feature type="compositionally biased region" description="Acidic residues" evidence="1">
    <location>
        <begin position="460"/>
        <end position="482"/>
    </location>
</feature>
<keyword evidence="3" id="KW-1185">Reference proteome</keyword>
<feature type="compositionally biased region" description="Low complexity" evidence="1">
    <location>
        <begin position="300"/>
        <end position="315"/>
    </location>
</feature>
<feature type="compositionally biased region" description="Acidic residues" evidence="1">
    <location>
        <begin position="266"/>
        <end position="299"/>
    </location>
</feature>
<protein>
    <recommendedName>
        <fullName evidence="4">Lipoprotein</fullName>
    </recommendedName>
</protein>
<dbReference type="PROSITE" id="PS51257">
    <property type="entry name" value="PROKAR_LIPOPROTEIN"/>
    <property type="match status" value="1"/>
</dbReference>
<feature type="compositionally biased region" description="Basic and acidic residues" evidence="1">
    <location>
        <begin position="429"/>
        <end position="443"/>
    </location>
</feature>
<dbReference type="RefSeq" id="WP_218391110.1">
    <property type="nucleotide sequence ID" value="NZ_JAHUZE010000001.1"/>
</dbReference>
<sequence length="736" mass="80974">MVNSSRILTVSYGTFSCTLEGFDDPFGTMKSIAEYFRDLAADDRYFGAEPPTPDAEMLHQIAEREIQKRVEARVSETGVVLRQTNEDREPAGLLPGSDAEEAREAERVAAAEAEAERKAAEAREAARIEAEEQAAREAAEKAEREAAEEAERKAAEEAERLAAEAEEAREAKRKADEEEAERRRAEAEAEDARRRAEAEAEDARRREAEAAEAAAEGKRIVGTASDKIRRIRAVVDNTPKLRPVPDDEDDYSEDEHAEDYFVSDAGDPELDDIFESAMLAEEEDEVEASDDDTTEDDDFAALLGRVTADADATGVDGDEAETDAPEAAADDDADEEVDEDPIAADLTGDDEDAFAFDSEDAFGEDATEETAEEATEETAEETEAPRSPVARVVRVRRQPDELGEDAFSVPGESSLDPMEEADLAAELAEVERDSREALERGEAVPDIGDFDEARIRAAMDDEDEDSTDEMGEPLPIEPEEEPADRIKQAARTAFDDVDLGQTDRAIDRILEKTNTELATGESTRRRSAIQHLKAAVQARRADSEKVEDAFDSMDADSVKGDDVYREDLARVVRPRRPAAQGDVQKRRLAPLVLVSEQRVDEAADDAAQATPERPVKPVRPRRVAKSNLAMREEEAQDEEPGEDANDDMTVGFRAFAADLGVEGIEDALEAATAFVTQEVGRPWATRPQIMSLALNITPDAERDDALEAFGRLMKAGQIHKVQRGQFVLTEESLYYE</sequence>
<dbReference type="EMBL" id="JAHUZE010000001">
    <property type="protein sequence ID" value="MBV7378255.1"/>
    <property type="molecule type" value="Genomic_DNA"/>
</dbReference>
<name>A0ABS6SZU9_9RHOB</name>
<comment type="caution">
    <text evidence="2">The sequence shown here is derived from an EMBL/GenBank/DDBJ whole genome shotgun (WGS) entry which is preliminary data.</text>
</comment>